<gene>
    <name evidence="4" type="ORF">SAMN06269250_1232</name>
</gene>
<evidence type="ECO:0000313" key="5">
    <source>
        <dbReference type="Proteomes" id="UP000219452"/>
    </source>
</evidence>
<dbReference type="Pfam" id="PF18962">
    <property type="entry name" value="Por_Secre_tail"/>
    <property type="match status" value="1"/>
</dbReference>
<keyword evidence="1" id="KW-0378">Hydrolase</keyword>
<evidence type="ECO:0000259" key="2">
    <source>
        <dbReference type="Pfam" id="PF03629"/>
    </source>
</evidence>
<feature type="domain" description="Sialate O-acetylesterase" evidence="2">
    <location>
        <begin position="117"/>
        <end position="346"/>
    </location>
</feature>
<dbReference type="Proteomes" id="UP000219452">
    <property type="component" value="Unassembled WGS sequence"/>
</dbReference>
<dbReference type="AlphaFoldDB" id="A0A286FA30"/>
<protein>
    <submittedName>
        <fullName evidence="4">Por secretion system C-terminal sorting domain-containing protein</fullName>
    </submittedName>
</protein>
<name>A0A286FA30_9BACT</name>
<keyword evidence="5" id="KW-1185">Reference proteome</keyword>
<evidence type="ECO:0000256" key="1">
    <source>
        <dbReference type="ARBA" id="ARBA00022801"/>
    </source>
</evidence>
<reference evidence="5" key="1">
    <citation type="submission" date="2017-09" db="EMBL/GenBank/DDBJ databases">
        <authorList>
            <person name="Varghese N."/>
            <person name="Submissions S."/>
        </authorList>
    </citation>
    <scope>NUCLEOTIDE SEQUENCE [LARGE SCALE GENOMIC DNA]</scope>
    <source>
        <strain evidence="5">DSM 29961</strain>
    </source>
</reference>
<feature type="domain" description="Secretion system C-terminal sorting" evidence="3">
    <location>
        <begin position="612"/>
        <end position="678"/>
    </location>
</feature>
<sequence length="689" mass="74751">MKHFFWFLSLIGLLIPLLGYSQLTMPLSRIVFQRGLDNRAAVPIQGKCPASATSIQVKVKAINGGVSQDWTTIGATTGGTFSGNLNLPGGWYSLQVRALSGGAEVGSWSLDRFGVGEVFVIAGQSNAYGSPYAQNIAAQDDRVSTLNYFNFPAGTIDEQNLPKAFVQAGAGMPIGPHNPMLIWGGLGDKLVARLGVPVLFLGAAYPGSSSSEWRDAANGVENVGAMNKEAPYRLLGVTLAYFIKRTGIRSILWHQGEADNGITTKKEYVNNITTVINKSRLQSGFKNLGWMISSVSYNGLNAGHETDPAILDAQNQLITQTDNTFPGVATDAYTGPYYRYDKVHFNDSIYPFYLNLWNKALTNDFFARCKPSQPAVVPTITTGYIFPMNPNGGDHIQVPFMSTAPVNDNNQYVVKLLSETGELLDSLGAGTRIAPNLLAVQLPVWADGRVRVQISSTSPARTGEASDVFYAHKTGEKPVTPPDTTPATPVRTVIDPQGWVDMSDCEHQYGWARDAAVANLSVPVVFSWDNKPIETQLAERFRQDLADAFGDNGQHGFQWDIPASLRTAGNHKVSIQVAGASLPFFTGTVFCGAVGGRLATPGLEETRLTWRVFPNPTTDYVTVRLPVAYTREKITLTVLSASGQQQPTASLPVDDQQLRVNLSGLPTGIYLLRLDVNERPVTTLTVLKQ</sequence>
<dbReference type="EMBL" id="OCNH01000001">
    <property type="protein sequence ID" value="SOD80098.1"/>
    <property type="molecule type" value="Genomic_DNA"/>
</dbReference>
<dbReference type="NCBIfam" id="TIGR04183">
    <property type="entry name" value="Por_Secre_tail"/>
    <property type="match status" value="1"/>
</dbReference>
<organism evidence="4 5">
    <name type="scientific">Spirosoma fluviale</name>
    <dbReference type="NCBI Taxonomy" id="1597977"/>
    <lineage>
        <taxon>Bacteria</taxon>
        <taxon>Pseudomonadati</taxon>
        <taxon>Bacteroidota</taxon>
        <taxon>Cytophagia</taxon>
        <taxon>Cytophagales</taxon>
        <taxon>Cytophagaceae</taxon>
        <taxon>Spirosoma</taxon>
    </lineage>
</organism>
<dbReference type="RefSeq" id="WP_097124894.1">
    <property type="nucleotide sequence ID" value="NZ_OCNH01000001.1"/>
</dbReference>
<dbReference type="Pfam" id="PF03629">
    <property type="entry name" value="SASA"/>
    <property type="match status" value="1"/>
</dbReference>
<accession>A0A286FA30</accession>
<proteinExistence type="predicted"/>
<dbReference type="InterPro" id="IPR036514">
    <property type="entry name" value="SGNH_hydro_sf"/>
</dbReference>
<dbReference type="GO" id="GO:0016788">
    <property type="term" value="F:hydrolase activity, acting on ester bonds"/>
    <property type="evidence" value="ECO:0007669"/>
    <property type="project" value="UniProtKB-ARBA"/>
</dbReference>
<evidence type="ECO:0000313" key="4">
    <source>
        <dbReference type="EMBL" id="SOD80098.1"/>
    </source>
</evidence>
<evidence type="ECO:0000259" key="3">
    <source>
        <dbReference type="Pfam" id="PF18962"/>
    </source>
</evidence>
<dbReference type="InterPro" id="IPR026444">
    <property type="entry name" value="Secre_tail"/>
</dbReference>
<dbReference type="InterPro" id="IPR005181">
    <property type="entry name" value="SASA"/>
</dbReference>
<dbReference type="SUPFAM" id="SSF52266">
    <property type="entry name" value="SGNH hydrolase"/>
    <property type="match status" value="1"/>
</dbReference>
<dbReference type="Gene3D" id="3.40.50.1110">
    <property type="entry name" value="SGNH hydrolase"/>
    <property type="match status" value="1"/>
</dbReference>
<dbReference type="OrthoDB" id="1488710at2"/>